<proteinExistence type="predicted"/>
<accession>L8JR95</accession>
<dbReference type="NCBIfam" id="NF009773">
    <property type="entry name" value="PRK13270.1"/>
    <property type="match status" value="1"/>
</dbReference>
<dbReference type="OrthoDB" id="106887at2"/>
<dbReference type="PROSITE" id="PS00928">
    <property type="entry name" value="TREHALASE_2"/>
    <property type="match status" value="1"/>
</dbReference>
<dbReference type="PATRIC" id="fig|1237149.3.peg.2426"/>
<evidence type="ECO:0000256" key="1">
    <source>
        <dbReference type="ARBA" id="ARBA00022801"/>
    </source>
</evidence>
<dbReference type="PANTHER" id="PTHR23403">
    <property type="entry name" value="TREHALASE"/>
    <property type="match status" value="1"/>
</dbReference>
<dbReference type="EMBL" id="AMZN01000039">
    <property type="protein sequence ID" value="ELR71496.1"/>
    <property type="molecule type" value="Genomic_DNA"/>
</dbReference>
<dbReference type="Proteomes" id="UP000011135">
    <property type="component" value="Unassembled WGS sequence"/>
</dbReference>
<evidence type="ECO:0000313" key="4">
    <source>
        <dbReference type="EMBL" id="ELR71496.1"/>
    </source>
</evidence>
<organism evidence="4 5">
    <name type="scientific">Fulvivirga imtechensis AK7</name>
    <dbReference type="NCBI Taxonomy" id="1237149"/>
    <lineage>
        <taxon>Bacteria</taxon>
        <taxon>Pseudomonadati</taxon>
        <taxon>Bacteroidota</taxon>
        <taxon>Cytophagia</taxon>
        <taxon>Cytophagales</taxon>
        <taxon>Fulvivirgaceae</taxon>
        <taxon>Fulvivirga</taxon>
    </lineage>
</organism>
<evidence type="ECO:0000256" key="3">
    <source>
        <dbReference type="SAM" id="SignalP"/>
    </source>
</evidence>
<dbReference type="InterPro" id="IPR001661">
    <property type="entry name" value="Glyco_hydro_37"/>
</dbReference>
<gene>
    <name evidence="4" type="ORF">C900_02559</name>
</gene>
<keyword evidence="5" id="KW-1185">Reference proteome</keyword>
<dbReference type="PANTHER" id="PTHR23403:SF1">
    <property type="entry name" value="TREHALASE"/>
    <property type="match status" value="1"/>
</dbReference>
<evidence type="ECO:0000256" key="2">
    <source>
        <dbReference type="ARBA" id="ARBA00023295"/>
    </source>
</evidence>
<comment type="caution">
    <text evidence="4">The sequence shown here is derived from an EMBL/GenBank/DDBJ whole genome shotgun (WGS) entry which is preliminary data.</text>
</comment>
<evidence type="ECO:0000313" key="5">
    <source>
        <dbReference type="Proteomes" id="UP000011135"/>
    </source>
</evidence>
<dbReference type="AlphaFoldDB" id="L8JR95"/>
<protein>
    <submittedName>
        <fullName evidence="4">Trehalase</fullName>
    </submittedName>
</protein>
<dbReference type="InterPro" id="IPR018232">
    <property type="entry name" value="Glyco_hydro_37_CS"/>
</dbReference>
<reference evidence="4 5" key="1">
    <citation type="submission" date="2012-12" db="EMBL/GenBank/DDBJ databases">
        <title>Genome assembly of Fulvivirga imtechensis AK7.</title>
        <authorList>
            <person name="Nupur N."/>
            <person name="Khatri I."/>
            <person name="Kumar R."/>
            <person name="Subramanian S."/>
            <person name="Pinnaka A."/>
        </authorList>
    </citation>
    <scope>NUCLEOTIDE SEQUENCE [LARGE SCALE GENOMIC DNA]</scope>
    <source>
        <strain evidence="4 5">AK7</strain>
    </source>
</reference>
<dbReference type="PRINTS" id="PR00744">
    <property type="entry name" value="GLHYDRLASE37"/>
</dbReference>
<name>L8JR95_9BACT</name>
<keyword evidence="1" id="KW-0378">Hydrolase</keyword>
<dbReference type="InterPro" id="IPR012341">
    <property type="entry name" value="6hp_glycosidase-like_sf"/>
</dbReference>
<dbReference type="GO" id="GO:0004555">
    <property type="term" value="F:alpha,alpha-trehalase activity"/>
    <property type="evidence" value="ECO:0007669"/>
    <property type="project" value="InterPro"/>
</dbReference>
<dbReference type="Pfam" id="PF01204">
    <property type="entry name" value="Trehalase"/>
    <property type="match status" value="1"/>
</dbReference>
<feature type="chain" id="PRO_5003993306" evidence="3">
    <location>
        <begin position="21"/>
        <end position="537"/>
    </location>
</feature>
<dbReference type="eggNOG" id="COG1626">
    <property type="taxonomic scope" value="Bacteria"/>
</dbReference>
<dbReference type="STRING" id="1237149.C900_02559"/>
<sequence>MKLYNRLVTLVILIIASACGSATVETETAGAYDFYQSELFKEVQLSGIFPDSKTFVDCTPKQPLTKINDQYIAGKDQEGFQLKEFVLKHFELPKNPETGFVSDTAASMQQHIVKLWPVLTRQPDEYDPLSSLILLQESYIVPGGRFREIYYWDSYFTMEGLVESGQEQMAVNMVNNFSLLIDTLGFIPNGNRNYYLGRSQPPFYALMVDLVASDNRDMYSRYLPRLVKEYEFWMSGADNLSQQNPAIKRVVLMPDGSILNRYWDNFDLPRPESFKEDYELVNENSLDPSTTYRHLRAGAESGWDYSSRWFKDQNSLMTIHTTDIVPIDLNTLLYYLELKIAQGYNWNEDLETAKAYLEKADKRKAAINKYLWDDTAQFFVDYDYIEEAPTGVLSLAGAYPLFFRVASKAQARPVVDRLLSDFLKAGGFVTTLNETGQQWDAPNGWAPLQWLTINGLYNYGYGDEGNDAAEKWLKRNREVYEATGKMMEKYNVVDTTLLAGGGEYPLQDGFGWTNGVAIALEKILENKEKVLLEEVIE</sequence>
<feature type="signal peptide" evidence="3">
    <location>
        <begin position="1"/>
        <end position="20"/>
    </location>
</feature>
<dbReference type="Gene3D" id="1.50.10.10">
    <property type="match status" value="1"/>
</dbReference>
<dbReference type="GO" id="GO:0005993">
    <property type="term" value="P:trehalose catabolic process"/>
    <property type="evidence" value="ECO:0007669"/>
    <property type="project" value="TreeGrafter"/>
</dbReference>
<dbReference type="InterPro" id="IPR008928">
    <property type="entry name" value="6-hairpin_glycosidase_sf"/>
</dbReference>
<dbReference type="PROSITE" id="PS00927">
    <property type="entry name" value="TREHALASE_1"/>
    <property type="match status" value="1"/>
</dbReference>
<keyword evidence="3" id="KW-0732">Signal</keyword>
<dbReference type="PROSITE" id="PS51257">
    <property type="entry name" value="PROKAR_LIPOPROTEIN"/>
    <property type="match status" value="1"/>
</dbReference>
<dbReference type="SUPFAM" id="SSF48208">
    <property type="entry name" value="Six-hairpin glycosidases"/>
    <property type="match status" value="1"/>
</dbReference>
<dbReference type="RefSeq" id="WP_009579974.1">
    <property type="nucleotide sequence ID" value="NZ_AMZN01000039.1"/>
</dbReference>
<keyword evidence="2" id="KW-0326">Glycosidase</keyword>